<dbReference type="InterPro" id="IPR029058">
    <property type="entry name" value="AB_hydrolase_fold"/>
</dbReference>
<dbReference type="Pfam" id="PF00756">
    <property type="entry name" value="Esterase"/>
    <property type="match status" value="1"/>
</dbReference>
<dbReference type="GeneID" id="98297201"/>
<dbReference type="Gene3D" id="3.40.50.1820">
    <property type="entry name" value="alpha/beta hydrolase"/>
    <property type="match status" value="1"/>
</dbReference>
<dbReference type="OrthoDB" id="9803578at2"/>
<evidence type="ECO:0000313" key="2">
    <source>
        <dbReference type="Proteomes" id="UP000242712"/>
    </source>
</evidence>
<sequence>MTEFQPGKITTIDFPSEALGRSIKLSIYLPKDYTELFKHKVIICFDGRDFFSFGQLHRKYEKLRQADKVEKAIFVGFHYETVDERREEFHPQGSKAPKTVKAVTQEILPYIDQTFSTFKVGNSRILFGDSLAGSIALMTALSYPRIFSQVGVLSPQFAQPMDQLIERCQFKELLNIWHVVGLEEKKFNLPTTGEEADFLTPNRELHELLVKNNVTTQYQEFDGGHRWKSWQGLLEELLIYYLSDDISF</sequence>
<evidence type="ECO:0000313" key="1">
    <source>
        <dbReference type="EMBL" id="POA09630.1"/>
    </source>
</evidence>
<dbReference type="InterPro" id="IPR050583">
    <property type="entry name" value="Mycobacterial_A85_antigen"/>
</dbReference>
<name>A0A2K4FE41_9STAP</name>
<dbReference type="RefSeq" id="WP_103370984.1">
    <property type="nucleotide sequence ID" value="NZ_CBCRVO010000001.1"/>
</dbReference>
<reference evidence="1 2" key="1">
    <citation type="submission" date="2017-08" db="EMBL/GenBank/DDBJ databases">
        <title>Draft genome sequences of 64 type strains of genus Staph aureus.</title>
        <authorList>
            <person name="Cole K."/>
            <person name="Golubchik T."/>
            <person name="Russell J."/>
            <person name="Foster D."/>
            <person name="Llewelyn M."/>
            <person name="Wilson D."/>
            <person name="Crook D."/>
            <person name="Paul J."/>
        </authorList>
    </citation>
    <scope>NUCLEOTIDE SEQUENCE [LARGE SCALE GENOMIC DNA]</scope>
    <source>
        <strain evidence="1 2">DSM 29875</strain>
    </source>
</reference>
<accession>A0A2K4FE41</accession>
<dbReference type="SUPFAM" id="SSF53474">
    <property type="entry name" value="alpha/beta-Hydrolases"/>
    <property type="match status" value="1"/>
</dbReference>
<dbReference type="Proteomes" id="UP000242712">
    <property type="component" value="Unassembled WGS sequence"/>
</dbReference>
<comment type="caution">
    <text evidence="1">The sequence shown here is derived from an EMBL/GenBank/DDBJ whole genome shotgun (WGS) entry which is preliminary data.</text>
</comment>
<dbReference type="PANTHER" id="PTHR48098:SF3">
    <property type="entry name" value="IRON(III) ENTEROBACTIN ESTERASE"/>
    <property type="match status" value="1"/>
</dbReference>
<gene>
    <name evidence="1" type="ORF">CD039_02470</name>
</gene>
<dbReference type="EMBL" id="PPPX01000001">
    <property type="protein sequence ID" value="POA09630.1"/>
    <property type="molecule type" value="Genomic_DNA"/>
</dbReference>
<protein>
    <submittedName>
        <fullName evidence="1">Acetylesterase</fullName>
    </submittedName>
</protein>
<keyword evidence="2" id="KW-1185">Reference proteome</keyword>
<proteinExistence type="predicted"/>
<dbReference type="AlphaFoldDB" id="A0A2K4FE41"/>
<dbReference type="PANTHER" id="PTHR48098">
    <property type="entry name" value="ENTEROCHELIN ESTERASE-RELATED"/>
    <property type="match status" value="1"/>
</dbReference>
<organism evidence="1 2">
    <name type="scientific">Staphylococcus argensis</name>
    <dbReference type="NCBI Taxonomy" id="1607738"/>
    <lineage>
        <taxon>Bacteria</taxon>
        <taxon>Bacillati</taxon>
        <taxon>Bacillota</taxon>
        <taxon>Bacilli</taxon>
        <taxon>Bacillales</taxon>
        <taxon>Staphylococcaceae</taxon>
        <taxon>Staphylococcus</taxon>
    </lineage>
</organism>
<dbReference type="InterPro" id="IPR000801">
    <property type="entry name" value="Esterase-like"/>
</dbReference>